<dbReference type="EMBL" id="QYRT01000060">
    <property type="protein sequence ID" value="TIH29569.1"/>
    <property type="molecule type" value="Genomic_DNA"/>
</dbReference>
<organism evidence="1 2">
    <name type="scientific">Subtercola vilae</name>
    <dbReference type="NCBI Taxonomy" id="2056433"/>
    <lineage>
        <taxon>Bacteria</taxon>
        <taxon>Bacillati</taxon>
        <taxon>Actinomycetota</taxon>
        <taxon>Actinomycetes</taxon>
        <taxon>Micrococcales</taxon>
        <taxon>Microbacteriaceae</taxon>
        <taxon>Subtercola</taxon>
    </lineage>
</organism>
<reference evidence="1 2" key="1">
    <citation type="journal article" date="2019" name="Microorganisms">
        <title>Systematic Affiliation and Genome Analysis of Subtercola vilae DB165(T) with Particular Emphasis on Cold Adaptation of an Isolate from a High-Altitude Cold Volcano Lake.</title>
        <authorList>
            <person name="Villalobos A.S."/>
            <person name="Wiese J."/>
            <person name="Imhoff J.F."/>
            <person name="Dorador C."/>
            <person name="Keller A."/>
            <person name="Hentschel U."/>
        </authorList>
    </citation>
    <scope>NUCLEOTIDE SEQUENCE [LARGE SCALE GENOMIC DNA]</scope>
    <source>
        <strain evidence="1 2">DB165</strain>
    </source>
</reference>
<comment type="caution">
    <text evidence="1">The sequence shown here is derived from an EMBL/GenBank/DDBJ whole genome shotgun (WGS) entry which is preliminary data.</text>
</comment>
<gene>
    <name evidence="1" type="ORF">D4765_17830</name>
</gene>
<accession>A0A4T2BG00</accession>
<proteinExistence type="predicted"/>
<evidence type="ECO:0000313" key="1">
    <source>
        <dbReference type="EMBL" id="TIH29569.1"/>
    </source>
</evidence>
<dbReference type="Proteomes" id="UP000306192">
    <property type="component" value="Unassembled WGS sequence"/>
</dbReference>
<evidence type="ECO:0000313" key="2">
    <source>
        <dbReference type="Proteomes" id="UP000306192"/>
    </source>
</evidence>
<keyword evidence="2" id="KW-1185">Reference proteome</keyword>
<dbReference type="AlphaFoldDB" id="A0A4T2BG00"/>
<sequence length="129" mass="13797">MNGQALPERLLLFCARANTDAELGHISRGADVIVRAECIGGTTTWMSISAEGVAAETNPLTRHSAETIVLRAPVSAWAELADPDAAPRRHDLLALTKAPGGIEIVEGRTSLIRHLRVLNRIVEIGRSNG</sequence>
<name>A0A4T2BG00_9MICO</name>
<protein>
    <submittedName>
        <fullName evidence="1">Uncharacterized protein</fullName>
    </submittedName>
</protein>